<feature type="region of interest" description="Disordered" evidence="1">
    <location>
        <begin position="1"/>
        <end position="21"/>
    </location>
</feature>
<dbReference type="AlphaFoldDB" id="A0AAE3U767"/>
<organism evidence="2 3">
    <name type="scientific">Xanthocytophaga flava</name>
    <dbReference type="NCBI Taxonomy" id="3048013"/>
    <lineage>
        <taxon>Bacteria</taxon>
        <taxon>Pseudomonadati</taxon>
        <taxon>Bacteroidota</taxon>
        <taxon>Cytophagia</taxon>
        <taxon>Cytophagales</taxon>
        <taxon>Rhodocytophagaceae</taxon>
        <taxon>Xanthocytophaga</taxon>
    </lineage>
</organism>
<evidence type="ECO:0000313" key="2">
    <source>
        <dbReference type="EMBL" id="MDJ1481292.1"/>
    </source>
</evidence>
<proteinExistence type="predicted"/>
<gene>
    <name evidence="2" type="ORF">QNI16_12415</name>
</gene>
<protein>
    <submittedName>
        <fullName evidence="2">Uncharacterized protein</fullName>
    </submittedName>
</protein>
<evidence type="ECO:0000313" key="3">
    <source>
        <dbReference type="Proteomes" id="UP001241110"/>
    </source>
</evidence>
<feature type="compositionally biased region" description="Low complexity" evidence="1">
    <location>
        <begin position="1"/>
        <end position="17"/>
    </location>
</feature>
<sequence length="107" mass="12229">METPKPASESTTTSSASSREKKALLLSDPFFNKERLSALSSLVSDNPTEASSQIRQYKDLLFSLQSMLYLEGKEINPNAQEIDLRYMQMDTLYRFFSQLEHIVESAR</sequence>
<dbReference type="EMBL" id="JASJOS010000005">
    <property type="protein sequence ID" value="MDJ1481292.1"/>
    <property type="molecule type" value="Genomic_DNA"/>
</dbReference>
<name>A0AAE3U767_9BACT</name>
<reference evidence="2" key="1">
    <citation type="submission" date="2023-05" db="EMBL/GenBank/DDBJ databases">
        <authorList>
            <person name="Zhang X."/>
        </authorList>
    </citation>
    <scope>NUCLEOTIDE SEQUENCE</scope>
    <source>
        <strain evidence="2">YF14B1</strain>
    </source>
</reference>
<evidence type="ECO:0000256" key="1">
    <source>
        <dbReference type="SAM" id="MobiDB-lite"/>
    </source>
</evidence>
<dbReference type="RefSeq" id="WP_313978860.1">
    <property type="nucleotide sequence ID" value="NZ_JASJOS010000005.1"/>
</dbReference>
<comment type="caution">
    <text evidence="2">The sequence shown here is derived from an EMBL/GenBank/DDBJ whole genome shotgun (WGS) entry which is preliminary data.</text>
</comment>
<dbReference type="Proteomes" id="UP001241110">
    <property type="component" value="Unassembled WGS sequence"/>
</dbReference>
<accession>A0AAE3U767</accession>